<feature type="compositionally biased region" description="Polar residues" evidence="9">
    <location>
        <begin position="1"/>
        <end position="15"/>
    </location>
</feature>
<evidence type="ECO:0000313" key="10">
    <source>
        <dbReference type="EMBL" id="PWN20340.1"/>
    </source>
</evidence>
<sequence length="592" mass="63558">MPSSSSVPPSETLFKSSLRDSARTRPGPSSTAGSNADQWPPSMNASHLDPSQWAYLAEGGKNLLLRFDGDLQAGKEAGWVNANGSRALALRLVKSEREQGASSSSFSSTSGSADSLPPRPNFEASVIAPLLGKEHILPPTARISLEGEQMGAGSLFLEKVAARIELARPAERRRVAGVDLEAGFVDMVEDLTWTAPGDEVLAVEIKPKWLFPTGKYSRYKKHRVLKSQGQLTLEQWNALYDPLDLVSGDAERIHKATEALVQDWESGGNNLRVFMGGQAVRDAKSNDLQRLLSRLFPQSNPTHTSSSQILVSLLKDILSTSDTQAVLQRLAHLQSSLAPLDIQTLSTWWRAQTGGQALGQEGDGSNSSSSPLSAPPSLEEYREFAQDWLKLQPRSDAEDDGQQEPTSSSSSSVALTLRQAVLGTLLSATFKDCSLFLRLGPEQEDMTPSTSTAPVSTSTAGGAVENEPRQELQTQSLTSVTENSSAPAASSSTTNSLAASLSASASALLGGSSSYLDPKLVGPHVGERNTPREESEGSGRQTGAAATVGHMLRIIDVDAKPLRKLNYWLELEGQLEEAFELWKDRVGLPETE</sequence>
<evidence type="ECO:0000256" key="2">
    <source>
        <dbReference type="ARBA" id="ARBA00012023"/>
    </source>
</evidence>
<evidence type="ECO:0000256" key="1">
    <source>
        <dbReference type="ARBA" id="ARBA00001774"/>
    </source>
</evidence>
<keyword evidence="5 8" id="KW-0547">Nucleotide-binding</keyword>
<dbReference type="OrthoDB" id="272370at2759"/>
<dbReference type="GeneID" id="37012893"/>
<proteinExistence type="predicted"/>
<dbReference type="Proteomes" id="UP000245942">
    <property type="component" value="Unassembled WGS sequence"/>
</dbReference>
<feature type="region of interest" description="Disordered" evidence="9">
    <location>
        <begin position="519"/>
        <end position="544"/>
    </location>
</feature>
<evidence type="ECO:0000256" key="3">
    <source>
        <dbReference type="ARBA" id="ARBA00014846"/>
    </source>
</evidence>
<feature type="compositionally biased region" description="Low complexity" evidence="9">
    <location>
        <begin position="102"/>
        <end position="115"/>
    </location>
</feature>
<comment type="domain">
    <text evidence="8">The EXKPK motif is conserved in inositol-pentakisphosphate 2-kinases of both family 1 and 2.</text>
</comment>
<dbReference type="STRING" id="1684307.A0A316U561"/>
<feature type="region of interest" description="Disordered" evidence="9">
    <location>
        <begin position="356"/>
        <end position="377"/>
    </location>
</feature>
<keyword evidence="7 8" id="KW-0067">ATP-binding</keyword>
<dbReference type="AlphaFoldDB" id="A0A316U561"/>
<feature type="compositionally biased region" description="Low complexity" evidence="9">
    <location>
        <begin position="483"/>
        <end position="492"/>
    </location>
</feature>
<dbReference type="Gene3D" id="3.30.200.110">
    <property type="entry name" value="Inositol-pentakisphosphate 2-kinase, N-lobe"/>
    <property type="match status" value="1"/>
</dbReference>
<dbReference type="GO" id="GO:0005634">
    <property type="term" value="C:nucleus"/>
    <property type="evidence" value="ECO:0007669"/>
    <property type="project" value="TreeGrafter"/>
</dbReference>
<comment type="catalytic activity">
    <reaction evidence="1 8">
        <text>1D-myo-inositol 1,3,4,5,6-pentakisphosphate + ATP = 1D-myo-inositol hexakisphosphate + ADP + H(+)</text>
        <dbReference type="Rhea" id="RHEA:20313"/>
        <dbReference type="ChEBI" id="CHEBI:15378"/>
        <dbReference type="ChEBI" id="CHEBI:30616"/>
        <dbReference type="ChEBI" id="CHEBI:57733"/>
        <dbReference type="ChEBI" id="CHEBI:58130"/>
        <dbReference type="ChEBI" id="CHEBI:456216"/>
        <dbReference type="EC" id="2.7.1.158"/>
    </reaction>
</comment>
<feature type="compositionally biased region" description="Low complexity" evidence="9">
    <location>
        <begin position="365"/>
        <end position="377"/>
    </location>
</feature>
<dbReference type="InterPro" id="IPR043001">
    <property type="entry name" value="IP5_2-K_N_lobe"/>
</dbReference>
<gene>
    <name evidence="10" type="ORF">BCV69DRAFT_277595</name>
</gene>
<dbReference type="GO" id="GO:0035299">
    <property type="term" value="F:inositol-1,3,4,5,6-pentakisphosphate 2-kinase activity"/>
    <property type="evidence" value="ECO:0007669"/>
    <property type="project" value="UniProtKB-EC"/>
</dbReference>
<comment type="function">
    <text evidence="8">Phosphorylates Ins(1,3,4,5,6)P5 at position 2 to form Ins(1,2,3,4,5,6)P6 (InsP6 or phytate).</text>
</comment>
<feature type="compositionally biased region" description="Polar residues" evidence="9">
    <location>
        <begin position="27"/>
        <end position="45"/>
    </location>
</feature>
<dbReference type="RefSeq" id="XP_025347500.1">
    <property type="nucleotide sequence ID" value="XM_025491159.1"/>
</dbReference>
<protein>
    <recommendedName>
        <fullName evidence="3 8">Inositol-pentakisphosphate 2-kinase</fullName>
        <ecNumber evidence="2 8">2.7.1.158</ecNumber>
    </recommendedName>
</protein>
<reference evidence="10 11" key="1">
    <citation type="journal article" date="2018" name="Mol. Biol. Evol.">
        <title>Broad Genomic Sampling Reveals a Smut Pathogenic Ancestry of the Fungal Clade Ustilaginomycotina.</title>
        <authorList>
            <person name="Kijpornyongpan T."/>
            <person name="Mondo S.J."/>
            <person name="Barry K."/>
            <person name="Sandor L."/>
            <person name="Lee J."/>
            <person name="Lipzen A."/>
            <person name="Pangilinan J."/>
            <person name="LaButti K."/>
            <person name="Hainaut M."/>
            <person name="Henrissat B."/>
            <person name="Grigoriev I.V."/>
            <person name="Spatafora J.W."/>
            <person name="Aime M.C."/>
        </authorList>
    </citation>
    <scope>NUCLEOTIDE SEQUENCE [LARGE SCALE GENOMIC DNA]</scope>
    <source>
        <strain evidence="10 11">MCA 4718</strain>
    </source>
</reference>
<dbReference type="GO" id="GO:0005524">
    <property type="term" value="F:ATP binding"/>
    <property type="evidence" value="ECO:0007669"/>
    <property type="project" value="UniProtKB-KW"/>
</dbReference>
<evidence type="ECO:0000256" key="7">
    <source>
        <dbReference type="ARBA" id="ARBA00022840"/>
    </source>
</evidence>
<evidence type="ECO:0000313" key="11">
    <source>
        <dbReference type="Proteomes" id="UP000245942"/>
    </source>
</evidence>
<feature type="region of interest" description="Disordered" evidence="9">
    <location>
        <begin position="1"/>
        <end position="45"/>
    </location>
</feature>
<dbReference type="Pfam" id="PF06090">
    <property type="entry name" value="Ins_P5_2-kin"/>
    <property type="match status" value="1"/>
</dbReference>
<evidence type="ECO:0000256" key="9">
    <source>
        <dbReference type="SAM" id="MobiDB-lite"/>
    </source>
</evidence>
<feature type="compositionally biased region" description="Basic and acidic residues" evidence="9">
    <location>
        <begin position="525"/>
        <end position="537"/>
    </location>
</feature>
<feature type="region of interest" description="Disordered" evidence="9">
    <location>
        <begin position="99"/>
        <end position="119"/>
    </location>
</feature>
<keyword evidence="4 8" id="KW-0808">Transferase</keyword>
<evidence type="ECO:0000256" key="5">
    <source>
        <dbReference type="ARBA" id="ARBA00022741"/>
    </source>
</evidence>
<name>A0A316U561_9BASI</name>
<evidence type="ECO:0000256" key="4">
    <source>
        <dbReference type="ARBA" id="ARBA00022679"/>
    </source>
</evidence>
<dbReference type="InterPro" id="IPR009286">
    <property type="entry name" value="Ins_P5_2-kin"/>
</dbReference>
<feature type="compositionally biased region" description="Low complexity" evidence="9">
    <location>
        <begin position="447"/>
        <end position="460"/>
    </location>
</feature>
<evidence type="ECO:0000256" key="8">
    <source>
        <dbReference type="RuleBase" id="RU364126"/>
    </source>
</evidence>
<feature type="compositionally biased region" description="Polar residues" evidence="9">
    <location>
        <begin position="471"/>
        <end position="482"/>
    </location>
</feature>
<organism evidence="10 11">
    <name type="scientific">Pseudomicrostroma glucosiphilum</name>
    <dbReference type="NCBI Taxonomy" id="1684307"/>
    <lineage>
        <taxon>Eukaryota</taxon>
        <taxon>Fungi</taxon>
        <taxon>Dikarya</taxon>
        <taxon>Basidiomycota</taxon>
        <taxon>Ustilaginomycotina</taxon>
        <taxon>Exobasidiomycetes</taxon>
        <taxon>Microstromatales</taxon>
        <taxon>Microstromatales incertae sedis</taxon>
        <taxon>Pseudomicrostroma</taxon>
    </lineage>
</organism>
<dbReference type="PANTHER" id="PTHR14456">
    <property type="entry name" value="INOSITOL POLYPHOSPHATE KINASE 1"/>
    <property type="match status" value="1"/>
</dbReference>
<dbReference type="EC" id="2.7.1.158" evidence="2 8"/>
<keyword evidence="6 8" id="KW-0418">Kinase</keyword>
<dbReference type="EMBL" id="KZ819328">
    <property type="protein sequence ID" value="PWN20340.1"/>
    <property type="molecule type" value="Genomic_DNA"/>
</dbReference>
<keyword evidence="11" id="KW-1185">Reference proteome</keyword>
<evidence type="ECO:0000256" key="6">
    <source>
        <dbReference type="ARBA" id="ARBA00022777"/>
    </source>
</evidence>
<dbReference type="GO" id="GO:0032958">
    <property type="term" value="P:inositol phosphate biosynthetic process"/>
    <property type="evidence" value="ECO:0007669"/>
    <property type="project" value="TreeGrafter"/>
</dbReference>
<dbReference type="PANTHER" id="PTHR14456:SF2">
    <property type="entry name" value="INOSITOL-PENTAKISPHOSPHATE 2-KINASE"/>
    <property type="match status" value="1"/>
</dbReference>
<accession>A0A316U561</accession>
<feature type="region of interest" description="Disordered" evidence="9">
    <location>
        <begin position="443"/>
        <end position="492"/>
    </location>
</feature>